<reference evidence="2 3" key="1">
    <citation type="submission" date="2016-10" db="EMBL/GenBank/DDBJ databases">
        <authorList>
            <person name="de Groot N.N."/>
        </authorList>
    </citation>
    <scope>NUCLEOTIDE SEQUENCE [LARGE SCALE GENOMIC DNA]</scope>
    <source>
        <strain evidence="2 3">DSM 15695</strain>
    </source>
</reference>
<organism evidence="2 3">
    <name type="scientific">Ignavigranum ruoffiae</name>
    <dbReference type="NCBI Taxonomy" id="89093"/>
    <lineage>
        <taxon>Bacteria</taxon>
        <taxon>Bacillati</taxon>
        <taxon>Bacillota</taxon>
        <taxon>Bacilli</taxon>
        <taxon>Lactobacillales</taxon>
        <taxon>Aerococcaceae</taxon>
        <taxon>Ignavigranum</taxon>
    </lineage>
</organism>
<keyword evidence="1" id="KW-0732">Signal</keyword>
<dbReference type="OrthoDB" id="2218697at2"/>
<proteinExistence type="predicted"/>
<dbReference type="RefSeq" id="WP_092570483.1">
    <property type="nucleotide sequence ID" value="NZ_CP096206.2"/>
</dbReference>
<protein>
    <recommendedName>
        <fullName evidence="4">Outer membrane lipoprotein-sorting protein</fullName>
    </recommendedName>
</protein>
<evidence type="ECO:0000256" key="1">
    <source>
        <dbReference type="SAM" id="SignalP"/>
    </source>
</evidence>
<keyword evidence="3" id="KW-1185">Reference proteome</keyword>
<gene>
    <name evidence="2" type="ORF">SAMN04488558_10288</name>
</gene>
<feature type="signal peptide" evidence="1">
    <location>
        <begin position="1"/>
        <end position="21"/>
    </location>
</feature>
<accession>A0A1H9AVD0</accession>
<evidence type="ECO:0000313" key="3">
    <source>
        <dbReference type="Proteomes" id="UP000198833"/>
    </source>
</evidence>
<name>A0A1H9AVD0_9LACT</name>
<dbReference type="EMBL" id="FOEN01000002">
    <property type="protein sequence ID" value="SEP80451.1"/>
    <property type="molecule type" value="Genomic_DNA"/>
</dbReference>
<dbReference type="Pfam" id="PF20316">
    <property type="entry name" value="DUF6612"/>
    <property type="match status" value="1"/>
</dbReference>
<feature type="chain" id="PRO_5038806656" description="Outer membrane lipoprotein-sorting protein" evidence="1">
    <location>
        <begin position="22"/>
        <end position="268"/>
    </location>
</feature>
<dbReference type="STRING" id="89093.SAMN04488558_10288"/>
<dbReference type="InterPro" id="IPR046720">
    <property type="entry name" value="DUF6612"/>
</dbReference>
<evidence type="ECO:0008006" key="4">
    <source>
        <dbReference type="Google" id="ProtNLM"/>
    </source>
</evidence>
<evidence type="ECO:0000313" key="2">
    <source>
        <dbReference type="EMBL" id="SEP80451.1"/>
    </source>
</evidence>
<dbReference type="Proteomes" id="UP000198833">
    <property type="component" value="Unassembled WGS sequence"/>
</dbReference>
<dbReference type="AlphaFoldDB" id="A0A1H9AVD0"/>
<sequence>MKKLLKSIVCFLIFSLSINLAQTAYGQDEAFDLSQYSESNMDVKEFSDKISQAANEIENVEEDINVDILVETAEDEDQSNLTGNFKLLYDQTQSLASVILNVEVDDGNQLQKNQVYMPNGEKSLWIREDSQDNWTNQTPAGPLDQYHSKPNYLLVLDTILDLQDDLKILENEDAYVLTPKDDSVDLFHAFQDHYDLKFDGNPNDLDQQAIFIFDKDNFNLSQVHLKFFFETEEGRLNMDVLTDFSNWNQLDPSIFEQNPEEATIESSF</sequence>